<dbReference type="RefSeq" id="WP_313845249.1">
    <property type="nucleotide sequence ID" value="NZ_JAVLAM010000001.1"/>
</dbReference>
<organism evidence="1 2">
    <name type="scientific">Levilactobacillus namurensis</name>
    <dbReference type="NCBI Taxonomy" id="380393"/>
    <lineage>
        <taxon>Bacteria</taxon>
        <taxon>Bacillati</taxon>
        <taxon>Bacillota</taxon>
        <taxon>Bacilli</taxon>
        <taxon>Lactobacillales</taxon>
        <taxon>Lactobacillaceae</taxon>
        <taxon>Levilactobacillus</taxon>
    </lineage>
</organism>
<name>A0AAW8W8T8_9LACO</name>
<reference evidence="1" key="1">
    <citation type="submission" date="2023-08" db="EMBL/GenBank/DDBJ databases">
        <authorList>
            <person name="Page C.A."/>
            <person name="Perez-Diaz I.M."/>
        </authorList>
    </citation>
    <scope>NUCLEOTIDE SEQUENCE</scope>
    <source>
        <strain evidence="1">3.8.38</strain>
    </source>
</reference>
<gene>
    <name evidence="1" type="ORF">RI532_09450</name>
</gene>
<accession>A0AAW8W8T8</accession>
<sequence length="223" mass="25112">MQIDPTIKDLPPSFDRSTGSNNWKMMQLVEQPIGAGEKRLGMLLKMRSLDTAEGGFLDRIGNLIGVYRGQMDDDFYRRMIYARLARRYTDGTINQIYDVVSAILSADPHEFLVRPLWNVTGEPMAIEVLNVPAIYVDSQEKEAMLLDQVRASVAAPTRVASIQFQTTVKSNLYMASYTMVHQTIHTTMNVTQDRHISMQGDAGLASVKKIDKQLKQRRGNSGK</sequence>
<evidence type="ECO:0000313" key="2">
    <source>
        <dbReference type="Proteomes" id="UP001254075"/>
    </source>
</evidence>
<protein>
    <recommendedName>
        <fullName evidence="3">DUF2612 domain-containing protein</fullName>
    </recommendedName>
</protein>
<evidence type="ECO:0000313" key="1">
    <source>
        <dbReference type="EMBL" id="MDT7014631.1"/>
    </source>
</evidence>
<dbReference type="EMBL" id="JAVLAM010000001">
    <property type="protein sequence ID" value="MDT7014631.1"/>
    <property type="molecule type" value="Genomic_DNA"/>
</dbReference>
<comment type="caution">
    <text evidence="1">The sequence shown here is derived from an EMBL/GenBank/DDBJ whole genome shotgun (WGS) entry which is preliminary data.</text>
</comment>
<evidence type="ECO:0008006" key="3">
    <source>
        <dbReference type="Google" id="ProtNLM"/>
    </source>
</evidence>
<proteinExistence type="predicted"/>
<dbReference type="AlphaFoldDB" id="A0AAW8W8T8"/>
<dbReference type="Proteomes" id="UP001254075">
    <property type="component" value="Unassembled WGS sequence"/>
</dbReference>